<comment type="catalytic activity">
    <reaction evidence="6">
        <text>Couples ATP hydrolysis with the unwinding of duplex DNA by translocating in the 3'-5' direction.</text>
        <dbReference type="EC" id="5.6.2.4"/>
    </reaction>
</comment>
<evidence type="ECO:0000259" key="10">
    <source>
        <dbReference type="PROSITE" id="PS51198"/>
    </source>
</evidence>
<proteinExistence type="predicted"/>
<evidence type="ECO:0000256" key="5">
    <source>
        <dbReference type="ARBA" id="ARBA00023235"/>
    </source>
</evidence>
<comment type="catalytic activity">
    <reaction evidence="8">
        <text>ATP + H2O = ADP + phosphate + H(+)</text>
        <dbReference type="Rhea" id="RHEA:13065"/>
        <dbReference type="ChEBI" id="CHEBI:15377"/>
        <dbReference type="ChEBI" id="CHEBI:15378"/>
        <dbReference type="ChEBI" id="CHEBI:30616"/>
        <dbReference type="ChEBI" id="CHEBI:43474"/>
        <dbReference type="ChEBI" id="CHEBI:456216"/>
        <dbReference type="EC" id="5.6.2.4"/>
    </reaction>
</comment>
<keyword evidence="3 9" id="KW-0347">Helicase</keyword>
<dbReference type="SUPFAM" id="SSF143011">
    <property type="entry name" value="RelE-like"/>
    <property type="match status" value="1"/>
</dbReference>
<evidence type="ECO:0000256" key="4">
    <source>
        <dbReference type="ARBA" id="ARBA00022840"/>
    </source>
</evidence>
<dbReference type="EC" id="5.6.2.4" evidence="7"/>
<dbReference type="InterPro" id="IPR035093">
    <property type="entry name" value="RelE/ParE_toxin_dom_sf"/>
</dbReference>
<dbReference type="PANTHER" id="PTHR11070:SF45">
    <property type="entry name" value="DNA 3'-5' HELICASE"/>
    <property type="match status" value="1"/>
</dbReference>
<comment type="caution">
    <text evidence="11">The sequence shown here is derived from an EMBL/GenBank/DDBJ whole genome shotgun (WGS) entry which is preliminary data.</text>
</comment>
<evidence type="ECO:0000256" key="2">
    <source>
        <dbReference type="ARBA" id="ARBA00022801"/>
    </source>
</evidence>
<dbReference type="InterPro" id="IPR014017">
    <property type="entry name" value="DNA_helicase_UvrD-like_C"/>
</dbReference>
<dbReference type="InterPro" id="IPR000212">
    <property type="entry name" value="DNA_helicase_UvrD/REP"/>
</dbReference>
<evidence type="ECO:0000256" key="9">
    <source>
        <dbReference type="PROSITE-ProRule" id="PRU00560"/>
    </source>
</evidence>
<organism evidence="11 12">
    <name type="scientific">Dictyobacter halimunensis</name>
    <dbReference type="NCBI Taxonomy" id="3026934"/>
    <lineage>
        <taxon>Bacteria</taxon>
        <taxon>Bacillati</taxon>
        <taxon>Chloroflexota</taxon>
        <taxon>Ktedonobacteria</taxon>
        <taxon>Ktedonobacterales</taxon>
        <taxon>Dictyobacteraceae</taxon>
        <taxon>Dictyobacter</taxon>
    </lineage>
</organism>
<evidence type="ECO:0000256" key="3">
    <source>
        <dbReference type="ARBA" id="ARBA00022806"/>
    </source>
</evidence>
<sequence length="706" mass="79421">MSKKWELLMKPAFLDYLLKLPSKEVKQVRDKVEMLEQNPLPDGKLKKQLTHMPGRPYRIRSGDYRIFYTFQQDVICIYKMDDRDDDTYSDTVAPEAPPSSDVLAALDVEHGDATTSNSPRVDWDHAFDSAISSKPLPEPITVELLKRLRVPDQYHIRLLRVRDQDRLLSCPGVPDEILLRIDGHMFDPPMEQVIQQPNLVLSDTEDLLRYKEGELLSFLLKLSPEQERYASWSMGVTGPTLVKGGPGTGKSTVALYRIRSLLDQLRASGQAQPRILFTTYTNALIRSSQQLLKQLLGPKHIYVEVATADSVIHKFLRTQRQENPYQIESGEQPKKLLTRAIGEVTFNGNQLQQQAQQQILQRMGVDYLMEEIEKVIVARQLDGQEAYVKASRSGRKLRLNATQRAAVWKVYEHWRGLMEEQGIETFALRRLRAARLLAPQTALQQYDAVVIDEAQDLDPTALRVLVAYCKAPNRLFITADANQSIYGGGFSWSEVHESLRFQGRTCILKANYRSTAEIGEAAQSYLSYGALEPEVSEPQYINSGPTPDARLVATVGHEAKLLTTYFKQASRSLRLPIGSCAVLCPNENAGRSLAIALENQGLEATYMSGRELDLSRPGIKVITLKSSKGLEFPIVALAGFTPTNYPIIPADASDEQRAEHLAGERRTLFVGMTRAMRALIVIIPQGATTPLLDGFDPQYWNLTRKI</sequence>
<dbReference type="GO" id="GO:0004386">
    <property type="term" value="F:helicase activity"/>
    <property type="evidence" value="ECO:0007669"/>
    <property type="project" value="UniProtKB-KW"/>
</dbReference>
<dbReference type="InterPro" id="IPR027417">
    <property type="entry name" value="P-loop_NTPase"/>
</dbReference>
<dbReference type="PROSITE" id="PS51198">
    <property type="entry name" value="UVRD_HELICASE_ATP_BIND"/>
    <property type="match status" value="1"/>
</dbReference>
<dbReference type="Pfam" id="PF00580">
    <property type="entry name" value="UvrD-helicase"/>
    <property type="match status" value="1"/>
</dbReference>
<evidence type="ECO:0000256" key="1">
    <source>
        <dbReference type="ARBA" id="ARBA00022741"/>
    </source>
</evidence>
<dbReference type="InterPro" id="IPR014016">
    <property type="entry name" value="UvrD-like_ATP-bd"/>
</dbReference>
<evidence type="ECO:0000256" key="6">
    <source>
        <dbReference type="ARBA" id="ARBA00034617"/>
    </source>
</evidence>
<dbReference type="EMBL" id="BSRI01000002">
    <property type="protein sequence ID" value="GLV59774.1"/>
    <property type="molecule type" value="Genomic_DNA"/>
</dbReference>
<gene>
    <name evidence="11" type="ORF">KDH_65990</name>
</gene>
<keyword evidence="5" id="KW-0413">Isomerase</keyword>
<feature type="domain" description="UvrD-like helicase ATP-binding" evidence="10">
    <location>
        <begin position="223"/>
        <end position="515"/>
    </location>
</feature>
<keyword evidence="1 9" id="KW-0547">Nucleotide-binding</keyword>
<reference evidence="11 12" key="1">
    <citation type="submission" date="2023-02" db="EMBL/GenBank/DDBJ databases">
        <title>Dictyobacter halimunensis sp. nov., a new member of the class Ktedonobacteria from forest soil in a geothermal area.</title>
        <authorList>
            <person name="Rachmania M.K."/>
            <person name="Ningsih F."/>
            <person name="Sakai Y."/>
            <person name="Yabe S."/>
            <person name="Yokota A."/>
            <person name="Sjamsuridzal W."/>
        </authorList>
    </citation>
    <scope>NUCLEOTIDE SEQUENCE [LARGE SCALE GENOMIC DNA]</scope>
    <source>
        <strain evidence="11 12">S3.2.2.5</strain>
    </source>
</reference>
<dbReference type="Gene3D" id="3.30.2310.20">
    <property type="entry name" value="RelE-like"/>
    <property type="match status" value="1"/>
</dbReference>
<dbReference type="SUPFAM" id="SSF52540">
    <property type="entry name" value="P-loop containing nucleoside triphosphate hydrolases"/>
    <property type="match status" value="1"/>
</dbReference>
<evidence type="ECO:0000256" key="8">
    <source>
        <dbReference type="ARBA" id="ARBA00048988"/>
    </source>
</evidence>
<evidence type="ECO:0000313" key="12">
    <source>
        <dbReference type="Proteomes" id="UP001344906"/>
    </source>
</evidence>
<protein>
    <recommendedName>
        <fullName evidence="7">DNA 3'-5' helicase</fullName>
        <ecNumber evidence="7">5.6.2.4</ecNumber>
    </recommendedName>
</protein>
<evidence type="ECO:0000313" key="11">
    <source>
        <dbReference type="EMBL" id="GLV59774.1"/>
    </source>
</evidence>
<dbReference type="RefSeq" id="WP_338256579.1">
    <property type="nucleotide sequence ID" value="NZ_BSRI01000002.1"/>
</dbReference>
<keyword evidence="2 9" id="KW-0378">Hydrolase</keyword>
<accession>A0ABQ6G2P2</accession>
<dbReference type="Gene3D" id="3.40.50.300">
    <property type="entry name" value="P-loop containing nucleotide triphosphate hydrolases"/>
    <property type="match status" value="2"/>
</dbReference>
<dbReference type="Pfam" id="PF13361">
    <property type="entry name" value="UvrD_C"/>
    <property type="match status" value="1"/>
</dbReference>
<dbReference type="PANTHER" id="PTHR11070">
    <property type="entry name" value="UVRD / RECB / PCRA DNA HELICASE FAMILY MEMBER"/>
    <property type="match status" value="1"/>
</dbReference>
<dbReference type="Proteomes" id="UP001344906">
    <property type="component" value="Unassembled WGS sequence"/>
</dbReference>
<feature type="binding site" evidence="9">
    <location>
        <begin position="244"/>
        <end position="251"/>
    </location>
    <ligand>
        <name>ATP</name>
        <dbReference type="ChEBI" id="CHEBI:30616"/>
    </ligand>
</feature>
<keyword evidence="4 9" id="KW-0067">ATP-binding</keyword>
<name>A0ABQ6G2P2_9CHLR</name>
<evidence type="ECO:0000256" key="7">
    <source>
        <dbReference type="ARBA" id="ARBA00034808"/>
    </source>
</evidence>
<keyword evidence="12" id="KW-1185">Reference proteome</keyword>